<evidence type="ECO:0000313" key="2">
    <source>
        <dbReference type="Proteomes" id="UP000199504"/>
    </source>
</evidence>
<keyword evidence="2" id="KW-1185">Reference proteome</keyword>
<dbReference type="RefSeq" id="WP_245669783.1">
    <property type="nucleotide sequence ID" value="NZ_FMCX01000001.1"/>
</dbReference>
<dbReference type="EMBL" id="FMCX01000001">
    <property type="protein sequence ID" value="SCE69524.1"/>
    <property type="molecule type" value="Genomic_DNA"/>
</dbReference>
<name>A0A1C4UCZ0_9ACTN</name>
<protein>
    <submittedName>
        <fullName evidence="1">Uncharacterized protein, contains GYD domain</fullName>
    </submittedName>
</protein>
<dbReference type="InterPro" id="IPR014845">
    <property type="entry name" value="GYD/TTHA1554"/>
</dbReference>
<gene>
    <name evidence="1" type="ORF">GA0070564_101389</name>
</gene>
<sequence length="115" mass="12232">MESDIGGVEVAKFLLTATYTVQGVKGLRQDGGTKRAEIVTAMIENAGGSVEALYFAFEEHDSYVLCDLPDQQTAVSIALAIRSAGGLDLRVTPLMTPADVDQVMQLRVAYEPPGA</sequence>
<dbReference type="STRING" id="262898.GA0070564_101389"/>
<reference evidence="2" key="1">
    <citation type="submission" date="2016-06" db="EMBL/GenBank/DDBJ databases">
        <authorList>
            <person name="Varghese N."/>
            <person name="Submissions Spin"/>
        </authorList>
    </citation>
    <scope>NUCLEOTIDE SEQUENCE [LARGE SCALE GENOMIC DNA]</scope>
    <source>
        <strain evidence="2">DSM 44830</strain>
    </source>
</reference>
<dbReference type="Proteomes" id="UP000199504">
    <property type="component" value="Unassembled WGS sequence"/>
</dbReference>
<evidence type="ECO:0000313" key="1">
    <source>
        <dbReference type="EMBL" id="SCE69524.1"/>
    </source>
</evidence>
<proteinExistence type="predicted"/>
<accession>A0A1C4UCZ0</accession>
<organism evidence="1 2">
    <name type="scientific">Micromonospora mirobrigensis</name>
    <dbReference type="NCBI Taxonomy" id="262898"/>
    <lineage>
        <taxon>Bacteria</taxon>
        <taxon>Bacillati</taxon>
        <taxon>Actinomycetota</taxon>
        <taxon>Actinomycetes</taxon>
        <taxon>Micromonosporales</taxon>
        <taxon>Micromonosporaceae</taxon>
        <taxon>Micromonospora</taxon>
    </lineage>
</organism>
<dbReference type="AlphaFoldDB" id="A0A1C4UCZ0"/>
<dbReference type="Pfam" id="PF08734">
    <property type="entry name" value="GYD"/>
    <property type="match status" value="1"/>
</dbReference>